<evidence type="ECO:0000256" key="2">
    <source>
        <dbReference type="SAM" id="Phobius"/>
    </source>
</evidence>
<evidence type="ECO:0000256" key="1">
    <source>
        <dbReference type="SAM" id="MobiDB-lite"/>
    </source>
</evidence>
<dbReference type="AlphaFoldDB" id="A0A261EZM3"/>
<feature type="transmembrane region" description="Helical" evidence="2">
    <location>
        <begin position="21"/>
        <end position="48"/>
    </location>
</feature>
<evidence type="ECO:0000313" key="4">
    <source>
        <dbReference type="Proteomes" id="UP000216725"/>
    </source>
</evidence>
<comment type="caution">
    <text evidence="3">The sequence shown here is derived from an EMBL/GenBank/DDBJ whole genome shotgun (WGS) entry which is preliminary data.</text>
</comment>
<feature type="region of interest" description="Disordered" evidence="1">
    <location>
        <begin position="82"/>
        <end position="102"/>
    </location>
</feature>
<protein>
    <recommendedName>
        <fullName evidence="5">DUF2530 domain-containing protein</fullName>
    </recommendedName>
</protein>
<accession>A0A261EZM3</accession>
<keyword evidence="4" id="KW-1185">Reference proteome</keyword>
<name>A0A261EZM3_9BIFI</name>
<dbReference type="OrthoDB" id="3243101at2"/>
<keyword evidence="2" id="KW-0812">Transmembrane</keyword>
<organism evidence="3 4">
    <name type="scientific">Pseudoscardovia radai</name>
    <dbReference type="NCBI Taxonomy" id="987066"/>
    <lineage>
        <taxon>Bacteria</taxon>
        <taxon>Bacillati</taxon>
        <taxon>Actinomycetota</taxon>
        <taxon>Actinomycetes</taxon>
        <taxon>Bifidobacteriales</taxon>
        <taxon>Bifidobacteriaceae</taxon>
        <taxon>Pseudoscardovia</taxon>
    </lineage>
</organism>
<gene>
    <name evidence="3" type="ORF">PSRA_0676</name>
</gene>
<evidence type="ECO:0008006" key="5">
    <source>
        <dbReference type="Google" id="ProtNLM"/>
    </source>
</evidence>
<keyword evidence="2" id="KW-1133">Transmembrane helix</keyword>
<feature type="compositionally biased region" description="Low complexity" evidence="1">
    <location>
        <begin position="84"/>
        <end position="102"/>
    </location>
</feature>
<feature type="transmembrane region" description="Helical" evidence="2">
    <location>
        <begin position="54"/>
        <end position="71"/>
    </location>
</feature>
<dbReference type="Proteomes" id="UP000216725">
    <property type="component" value="Unassembled WGS sequence"/>
</dbReference>
<reference evidence="3 4" key="1">
    <citation type="journal article" date="2017" name="BMC Genomics">
        <title>Comparative genomic and phylogenomic analyses of the Bifidobacteriaceae family.</title>
        <authorList>
            <person name="Lugli G.A."/>
            <person name="Milani C."/>
            <person name="Turroni F."/>
            <person name="Duranti S."/>
            <person name="Mancabelli L."/>
            <person name="Mangifesta M."/>
            <person name="Ferrario C."/>
            <person name="Modesto M."/>
            <person name="Mattarelli P."/>
            <person name="Jiri K."/>
            <person name="van Sinderen D."/>
            <person name="Ventura M."/>
        </authorList>
    </citation>
    <scope>NUCLEOTIDE SEQUENCE [LARGE SCALE GENOMIC DNA]</scope>
    <source>
        <strain evidence="3 4">DSM 24742</strain>
    </source>
</reference>
<evidence type="ECO:0000313" key="3">
    <source>
        <dbReference type="EMBL" id="OZG52126.1"/>
    </source>
</evidence>
<dbReference type="EMBL" id="MWWR01000005">
    <property type="protein sequence ID" value="OZG52126.1"/>
    <property type="molecule type" value="Genomic_DNA"/>
</dbReference>
<dbReference type="RefSeq" id="WP_094660509.1">
    <property type="nucleotide sequence ID" value="NZ_MWWR01000005.1"/>
</dbReference>
<keyword evidence="2" id="KW-0472">Membrane</keyword>
<sequence>MKLAPIWDPSVRKPDPKPVRVDLFPLFLGGTLVWAVAGIVCLVCYLRGVMSPRAAITCAAGVIIGAMLLVWERRERSTYRLLGKDGTATDGDGANGATPSAE</sequence>
<proteinExistence type="predicted"/>